<dbReference type="SMART" id="SM00983">
    <property type="entry name" value="TPK_B1_binding"/>
    <property type="match status" value="1"/>
</dbReference>
<dbReference type="AlphaFoldDB" id="A0A8S1IXZ6"/>
<dbReference type="GO" id="GO:0009229">
    <property type="term" value="P:thiamine diphosphate biosynthetic process"/>
    <property type="evidence" value="ECO:0007669"/>
    <property type="project" value="InterPro"/>
</dbReference>
<protein>
    <recommendedName>
        <fullName evidence="1">thiamine diphosphokinase</fullName>
        <ecNumber evidence="1">2.7.6.2</ecNumber>
    </recommendedName>
</protein>
<dbReference type="GO" id="GO:0005524">
    <property type="term" value="F:ATP binding"/>
    <property type="evidence" value="ECO:0007669"/>
    <property type="project" value="UniProtKB-KW"/>
</dbReference>
<evidence type="ECO:0000313" key="9">
    <source>
        <dbReference type="Proteomes" id="UP000708148"/>
    </source>
</evidence>
<evidence type="ECO:0000256" key="1">
    <source>
        <dbReference type="ARBA" id="ARBA00013245"/>
    </source>
</evidence>
<dbReference type="InterPro" id="IPR006282">
    <property type="entry name" value="Thi_PPkinase"/>
</dbReference>
<evidence type="ECO:0000313" key="8">
    <source>
        <dbReference type="EMBL" id="CAD7698667.1"/>
    </source>
</evidence>
<keyword evidence="9" id="KW-1185">Reference proteome</keyword>
<dbReference type="Pfam" id="PF04265">
    <property type="entry name" value="TPK_B1_binding"/>
    <property type="match status" value="1"/>
</dbReference>
<proteinExistence type="predicted"/>
<dbReference type="NCBIfam" id="TIGR01378">
    <property type="entry name" value="thi_PPkinase"/>
    <property type="match status" value="1"/>
</dbReference>
<evidence type="ECO:0000256" key="2">
    <source>
        <dbReference type="ARBA" id="ARBA00022679"/>
    </source>
</evidence>
<dbReference type="PANTHER" id="PTHR13622:SF8">
    <property type="entry name" value="THIAMIN PYROPHOSPHOKINASE 1"/>
    <property type="match status" value="1"/>
</dbReference>
<evidence type="ECO:0000256" key="6">
    <source>
        <dbReference type="ARBA" id="ARBA00025120"/>
    </source>
</evidence>
<dbReference type="SUPFAM" id="SSF63862">
    <property type="entry name" value="Thiamin pyrophosphokinase, substrate-binding domain"/>
    <property type="match status" value="1"/>
</dbReference>
<dbReference type="EC" id="2.7.6.2" evidence="1"/>
<evidence type="ECO:0000256" key="3">
    <source>
        <dbReference type="ARBA" id="ARBA00022741"/>
    </source>
</evidence>
<accession>A0A8S1IXZ6</accession>
<dbReference type="Pfam" id="PF04263">
    <property type="entry name" value="TPK_catalytic"/>
    <property type="match status" value="1"/>
</dbReference>
<evidence type="ECO:0000259" key="7">
    <source>
        <dbReference type="SMART" id="SM00983"/>
    </source>
</evidence>
<comment type="function">
    <text evidence="6">Catalyzes the phosphorylation of thiamine to thiamine pyrophosphate (TPP). TPP is an active cofactor for enzymes involved in glycolysis and energy production. Plant leaves require high levels of TPP for photosynthesis and carbohydrate metabolism.</text>
</comment>
<dbReference type="CDD" id="cd07995">
    <property type="entry name" value="TPK"/>
    <property type="match status" value="1"/>
</dbReference>
<gene>
    <name evidence="8" type="ORF">OSTQU699_LOCUS4028</name>
</gene>
<evidence type="ECO:0000256" key="5">
    <source>
        <dbReference type="ARBA" id="ARBA00022840"/>
    </source>
</evidence>
<keyword evidence="4" id="KW-0418">Kinase</keyword>
<dbReference type="GO" id="GO:0030975">
    <property type="term" value="F:thiamine binding"/>
    <property type="evidence" value="ECO:0007669"/>
    <property type="project" value="InterPro"/>
</dbReference>
<dbReference type="GO" id="GO:0006772">
    <property type="term" value="P:thiamine metabolic process"/>
    <property type="evidence" value="ECO:0007669"/>
    <property type="project" value="InterPro"/>
</dbReference>
<keyword evidence="3" id="KW-0547">Nucleotide-binding</keyword>
<dbReference type="OrthoDB" id="25149at2759"/>
<dbReference type="GO" id="GO:0004788">
    <property type="term" value="F:thiamine diphosphokinase activity"/>
    <property type="evidence" value="ECO:0007669"/>
    <property type="project" value="UniProtKB-EC"/>
</dbReference>
<dbReference type="EMBL" id="CAJHUC010000869">
    <property type="protein sequence ID" value="CAD7698667.1"/>
    <property type="molecule type" value="Genomic_DNA"/>
</dbReference>
<reference evidence="8" key="1">
    <citation type="submission" date="2020-12" db="EMBL/GenBank/DDBJ databases">
        <authorList>
            <person name="Iha C."/>
        </authorList>
    </citation>
    <scope>NUCLEOTIDE SEQUENCE</scope>
</reference>
<dbReference type="InterPro" id="IPR007371">
    <property type="entry name" value="TPK_catalytic"/>
</dbReference>
<dbReference type="GO" id="GO:0016301">
    <property type="term" value="F:kinase activity"/>
    <property type="evidence" value="ECO:0007669"/>
    <property type="project" value="UniProtKB-KW"/>
</dbReference>
<dbReference type="Gene3D" id="3.40.50.10240">
    <property type="entry name" value="Thiamin pyrophosphokinase, catalytic domain"/>
    <property type="match status" value="1"/>
</dbReference>
<dbReference type="InterPro" id="IPR036371">
    <property type="entry name" value="TPK_B1-bd_sf"/>
</dbReference>
<dbReference type="PANTHER" id="PTHR13622">
    <property type="entry name" value="THIAMIN PYROPHOSPHOKINASE"/>
    <property type="match status" value="1"/>
</dbReference>
<dbReference type="Proteomes" id="UP000708148">
    <property type="component" value="Unassembled WGS sequence"/>
</dbReference>
<keyword evidence="2" id="KW-0808">Transferase</keyword>
<dbReference type="SUPFAM" id="SSF63999">
    <property type="entry name" value="Thiamin pyrophosphokinase, catalytic domain"/>
    <property type="match status" value="1"/>
</dbReference>
<feature type="domain" description="Thiamin pyrophosphokinase thiamin-binding" evidence="7">
    <location>
        <begin position="245"/>
        <end position="310"/>
    </location>
</feature>
<dbReference type="InterPro" id="IPR036759">
    <property type="entry name" value="TPK_catalytic_sf"/>
</dbReference>
<dbReference type="InterPro" id="IPR007373">
    <property type="entry name" value="Thiamin_PyroPKinase_B1-bd"/>
</dbReference>
<sequence length="327" mass="35744">MLRSRASAPFLCRCLPSLWSRARTGIDGKGGVWGLSGPNIGSLPPSGESFQKGCKAPSMPLSSASVDRDLATKFFNPVVDADTQVWLILLNFDLPCFILELWQRASLRVCADGGANRWFDAIPKVCRNESADTAHILRNELLPDVIRGDLDSLRDDVRQFYEAKGVQVDDLSADQDTTDFMKSVNYMEAKLQDRGKQDDVIIVVAGALGGRLDHTLSSLHTLHLFPHLPLVLLGEGNLARLVPAGTSCIHVDRRVEGPQCALVPLNGSVVGTSKGLKWELEGTQLDFQGLISTSNQLKGEEVLVEVDGPVVWMTELREGDALRAMQQ</sequence>
<evidence type="ECO:0000256" key="4">
    <source>
        <dbReference type="ARBA" id="ARBA00022777"/>
    </source>
</evidence>
<comment type="caution">
    <text evidence="8">The sequence shown here is derived from an EMBL/GenBank/DDBJ whole genome shotgun (WGS) entry which is preliminary data.</text>
</comment>
<name>A0A8S1IXZ6_9CHLO</name>
<keyword evidence="5" id="KW-0067">ATP-binding</keyword>
<organism evidence="8 9">
    <name type="scientific">Ostreobium quekettii</name>
    <dbReference type="NCBI Taxonomy" id="121088"/>
    <lineage>
        <taxon>Eukaryota</taxon>
        <taxon>Viridiplantae</taxon>
        <taxon>Chlorophyta</taxon>
        <taxon>core chlorophytes</taxon>
        <taxon>Ulvophyceae</taxon>
        <taxon>TCBD clade</taxon>
        <taxon>Bryopsidales</taxon>
        <taxon>Ostreobineae</taxon>
        <taxon>Ostreobiaceae</taxon>
        <taxon>Ostreobium</taxon>
    </lineage>
</organism>